<reference evidence="1" key="1">
    <citation type="journal article" date="2015" name="Nature">
        <title>Complex archaea that bridge the gap between prokaryotes and eukaryotes.</title>
        <authorList>
            <person name="Spang A."/>
            <person name="Saw J.H."/>
            <person name="Jorgensen S.L."/>
            <person name="Zaremba-Niedzwiedzka K."/>
            <person name="Martijn J."/>
            <person name="Lind A.E."/>
            <person name="van Eijk R."/>
            <person name="Schleper C."/>
            <person name="Guy L."/>
            <person name="Ettema T.J."/>
        </authorList>
    </citation>
    <scope>NUCLEOTIDE SEQUENCE</scope>
</reference>
<comment type="caution">
    <text evidence="1">The sequence shown here is derived from an EMBL/GenBank/DDBJ whole genome shotgun (WGS) entry which is preliminary data.</text>
</comment>
<protein>
    <submittedName>
        <fullName evidence="1">Uncharacterized protein</fullName>
    </submittedName>
</protein>
<proteinExistence type="predicted"/>
<sequence length="60" mass="6618">MKNLKFDILQQNVLIAVPARVGFLRKIIVGIVKYVKKIVVCDALLVRYVAGVSLSSRTGC</sequence>
<accession>A0A0F9QT76</accession>
<gene>
    <name evidence="1" type="ORF">LCGC14_1057010</name>
</gene>
<name>A0A0F9QT76_9ZZZZ</name>
<dbReference type="AlphaFoldDB" id="A0A0F9QT76"/>
<dbReference type="EMBL" id="LAZR01004461">
    <property type="protein sequence ID" value="KKN08403.1"/>
    <property type="molecule type" value="Genomic_DNA"/>
</dbReference>
<organism evidence="1">
    <name type="scientific">marine sediment metagenome</name>
    <dbReference type="NCBI Taxonomy" id="412755"/>
    <lineage>
        <taxon>unclassified sequences</taxon>
        <taxon>metagenomes</taxon>
        <taxon>ecological metagenomes</taxon>
    </lineage>
</organism>
<evidence type="ECO:0000313" key="1">
    <source>
        <dbReference type="EMBL" id="KKN08403.1"/>
    </source>
</evidence>